<dbReference type="EC" id="2.7.13.3" evidence="3"/>
<dbReference type="Proteomes" id="UP001498469">
    <property type="component" value="Unassembled WGS sequence"/>
</dbReference>
<comment type="subcellular location">
    <subcellularLocation>
        <location evidence="2">Membrane</location>
        <topology evidence="2">Multi-pass membrane protein</topology>
    </subcellularLocation>
</comment>
<dbReference type="CDD" id="cd00082">
    <property type="entry name" value="HisKA"/>
    <property type="match status" value="1"/>
</dbReference>
<protein>
    <recommendedName>
        <fullName evidence="10">Heme sensor protein HssS</fullName>
        <ecNumber evidence="3">2.7.13.3</ecNumber>
    </recommendedName>
</protein>
<keyword evidence="6 14" id="KW-0418">Kinase</keyword>
<evidence type="ECO:0000256" key="10">
    <source>
        <dbReference type="ARBA" id="ARBA00040841"/>
    </source>
</evidence>
<dbReference type="SMART" id="SM00388">
    <property type="entry name" value="HisKA"/>
    <property type="match status" value="1"/>
</dbReference>
<keyword evidence="15" id="KW-1185">Reference proteome</keyword>
<evidence type="ECO:0000256" key="11">
    <source>
        <dbReference type="SAM" id="Phobius"/>
    </source>
</evidence>
<keyword evidence="5" id="KW-0808">Transferase</keyword>
<dbReference type="Pfam" id="PF00512">
    <property type="entry name" value="HisKA"/>
    <property type="match status" value="1"/>
</dbReference>
<evidence type="ECO:0000256" key="3">
    <source>
        <dbReference type="ARBA" id="ARBA00012438"/>
    </source>
</evidence>
<evidence type="ECO:0000256" key="5">
    <source>
        <dbReference type="ARBA" id="ARBA00022679"/>
    </source>
</evidence>
<keyword evidence="4" id="KW-0597">Phosphoprotein</keyword>
<dbReference type="PANTHER" id="PTHR45528:SF11">
    <property type="entry name" value="HISTIDINE KINASE"/>
    <property type="match status" value="1"/>
</dbReference>
<feature type="transmembrane region" description="Helical" evidence="11">
    <location>
        <begin position="12"/>
        <end position="33"/>
    </location>
</feature>
<dbReference type="GO" id="GO:0016301">
    <property type="term" value="F:kinase activity"/>
    <property type="evidence" value="ECO:0007669"/>
    <property type="project" value="UniProtKB-KW"/>
</dbReference>
<dbReference type="PROSITE" id="PS50885">
    <property type="entry name" value="HAMP"/>
    <property type="match status" value="1"/>
</dbReference>
<evidence type="ECO:0000256" key="7">
    <source>
        <dbReference type="ARBA" id="ARBA00023026"/>
    </source>
</evidence>
<evidence type="ECO:0000259" key="12">
    <source>
        <dbReference type="PROSITE" id="PS50109"/>
    </source>
</evidence>
<feature type="domain" description="HAMP" evidence="13">
    <location>
        <begin position="75"/>
        <end position="127"/>
    </location>
</feature>
<dbReference type="Pfam" id="PF02518">
    <property type="entry name" value="HATPase_c"/>
    <property type="match status" value="1"/>
</dbReference>
<accession>A0ABU7UUY0</accession>
<comment type="function">
    <text evidence="9">Member of the two-component regulatory system HssS/HssR involved in intracellular heme homeostasis and tempering of staphylococcal virulence. HssS functions as a heme sensor histidine kinase which is autophosphorylated at a histidine residue and transfers its phosphate group to an aspartate residue of HssR. HssR/HssS activates the expression of hrtAB, an efflux pump, in response to extracellular heme, hemin, hemoglobin or blood.</text>
</comment>
<dbReference type="InterPro" id="IPR005467">
    <property type="entry name" value="His_kinase_dom"/>
</dbReference>
<evidence type="ECO:0000256" key="2">
    <source>
        <dbReference type="ARBA" id="ARBA00004141"/>
    </source>
</evidence>
<evidence type="ECO:0000313" key="15">
    <source>
        <dbReference type="Proteomes" id="UP001498469"/>
    </source>
</evidence>
<evidence type="ECO:0000256" key="8">
    <source>
        <dbReference type="ARBA" id="ARBA00023136"/>
    </source>
</evidence>
<dbReference type="CDD" id="cd00075">
    <property type="entry name" value="HATPase"/>
    <property type="match status" value="1"/>
</dbReference>
<name>A0ABU7UUY0_9CLOT</name>
<dbReference type="PANTHER" id="PTHR45528">
    <property type="entry name" value="SENSOR HISTIDINE KINASE CPXA"/>
    <property type="match status" value="1"/>
</dbReference>
<proteinExistence type="predicted"/>
<evidence type="ECO:0000256" key="1">
    <source>
        <dbReference type="ARBA" id="ARBA00000085"/>
    </source>
</evidence>
<comment type="catalytic activity">
    <reaction evidence="1">
        <text>ATP + protein L-histidine = ADP + protein N-phospho-L-histidine.</text>
        <dbReference type="EC" id="2.7.13.3"/>
    </reaction>
</comment>
<comment type="caution">
    <text evidence="14">The sequence shown here is derived from an EMBL/GenBank/DDBJ whole genome shotgun (WGS) entry which is preliminary data.</text>
</comment>
<dbReference type="CDD" id="cd06225">
    <property type="entry name" value="HAMP"/>
    <property type="match status" value="1"/>
</dbReference>
<sequence>MKKSKKKLKSNLGLLGWMRIECMVVVIGSILIYELTDFITNYVLYKNYDYKPISGIGMFFPMSILVYAITTAFSRTLYHHISELTNGISKIAKGEFNVKLNESSGGPLKEVYHNFNIMCDELNSIDTLRNDFANEFSHEFRTPIASINGFSNLLLDGNCSQEQVTKYLSIIASESERLVALTQSQLLLSKLDSQNIVINKTSYYLDEQIRQCAIMLVSEWEKKKLEVSFELPKIPFFGNADMMNHLWINLLTNAIKYTPENGEIFIQSRSNDSEIEISISDTGIGMTDEQIEQIFKKYYQVENSISVSGLGLGLPIVKRIIMLNNGQLKVTSTPGEGSTFTVVLPLENA</sequence>
<dbReference type="SMART" id="SM00387">
    <property type="entry name" value="HATPase_c"/>
    <property type="match status" value="1"/>
</dbReference>
<keyword evidence="8 11" id="KW-0472">Membrane</keyword>
<reference evidence="14 15" key="1">
    <citation type="submission" date="2023-11" db="EMBL/GenBank/DDBJ databases">
        <title>Draft genome sequence of a psychrophilic Clostridium strain from permafrost water brine.</title>
        <authorList>
            <person name="Shcherbakova V.A."/>
            <person name="Trubitsyn V.E."/>
            <person name="Zakharyuk A.G."/>
        </authorList>
    </citation>
    <scope>NUCLEOTIDE SEQUENCE [LARGE SCALE GENOMIC DNA]</scope>
    <source>
        <strain evidence="14 15">14F</strain>
    </source>
</reference>
<dbReference type="InterPro" id="IPR003661">
    <property type="entry name" value="HisK_dim/P_dom"/>
</dbReference>
<dbReference type="PROSITE" id="PS50109">
    <property type="entry name" value="HIS_KIN"/>
    <property type="match status" value="1"/>
</dbReference>
<keyword evidence="7" id="KW-0843">Virulence</keyword>
<dbReference type="InterPro" id="IPR003660">
    <property type="entry name" value="HAMP_dom"/>
</dbReference>
<evidence type="ECO:0000313" key="14">
    <source>
        <dbReference type="EMBL" id="MEF2114824.1"/>
    </source>
</evidence>
<gene>
    <name evidence="14" type="ORF">SJI18_21285</name>
</gene>
<evidence type="ECO:0000256" key="6">
    <source>
        <dbReference type="ARBA" id="ARBA00022777"/>
    </source>
</evidence>
<dbReference type="EMBL" id="JAZHFS010000031">
    <property type="protein sequence ID" value="MEF2114824.1"/>
    <property type="molecule type" value="Genomic_DNA"/>
</dbReference>
<keyword evidence="11" id="KW-1133">Transmembrane helix</keyword>
<evidence type="ECO:0000256" key="9">
    <source>
        <dbReference type="ARBA" id="ARBA00037219"/>
    </source>
</evidence>
<keyword evidence="11" id="KW-0812">Transmembrane</keyword>
<dbReference type="InterPro" id="IPR050398">
    <property type="entry name" value="HssS/ArlS-like"/>
</dbReference>
<evidence type="ECO:0000256" key="4">
    <source>
        <dbReference type="ARBA" id="ARBA00022553"/>
    </source>
</evidence>
<dbReference type="InterPro" id="IPR003594">
    <property type="entry name" value="HATPase_dom"/>
</dbReference>
<evidence type="ECO:0000259" key="13">
    <source>
        <dbReference type="PROSITE" id="PS50885"/>
    </source>
</evidence>
<organism evidence="14 15">
    <name type="scientific">Clostridium frigoriphilum</name>
    <dbReference type="NCBI Taxonomy" id="443253"/>
    <lineage>
        <taxon>Bacteria</taxon>
        <taxon>Bacillati</taxon>
        <taxon>Bacillota</taxon>
        <taxon>Clostridia</taxon>
        <taxon>Eubacteriales</taxon>
        <taxon>Clostridiaceae</taxon>
        <taxon>Clostridium</taxon>
    </lineage>
</organism>
<dbReference type="RefSeq" id="WP_216248890.1">
    <property type="nucleotide sequence ID" value="NZ_JAZHFS010000031.1"/>
</dbReference>
<feature type="domain" description="Histidine kinase" evidence="12">
    <location>
        <begin position="135"/>
        <end position="348"/>
    </location>
</feature>
<feature type="transmembrane region" description="Helical" evidence="11">
    <location>
        <begin position="53"/>
        <end position="73"/>
    </location>
</feature>